<name>A0A6A5ZW57_9PLEO</name>
<evidence type="ECO:0000256" key="1">
    <source>
        <dbReference type="SAM" id="MobiDB-lite"/>
    </source>
</evidence>
<feature type="compositionally biased region" description="Low complexity" evidence="1">
    <location>
        <begin position="9"/>
        <end position="23"/>
    </location>
</feature>
<dbReference type="EMBL" id="ML977310">
    <property type="protein sequence ID" value="KAF2122608.1"/>
    <property type="molecule type" value="Genomic_DNA"/>
</dbReference>
<feature type="compositionally biased region" description="Polar residues" evidence="1">
    <location>
        <begin position="389"/>
        <end position="399"/>
    </location>
</feature>
<feature type="region of interest" description="Disordered" evidence="1">
    <location>
        <begin position="525"/>
        <end position="589"/>
    </location>
</feature>
<dbReference type="AlphaFoldDB" id="A0A6A5ZW57"/>
<feature type="compositionally biased region" description="Basic residues" evidence="1">
    <location>
        <begin position="429"/>
        <end position="442"/>
    </location>
</feature>
<feature type="compositionally biased region" description="Low complexity" evidence="1">
    <location>
        <begin position="401"/>
        <end position="410"/>
    </location>
</feature>
<feature type="region of interest" description="Disordered" evidence="1">
    <location>
        <begin position="353"/>
        <end position="481"/>
    </location>
</feature>
<feature type="region of interest" description="Disordered" evidence="1">
    <location>
        <begin position="279"/>
        <end position="329"/>
    </location>
</feature>
<feature type="compositionally biased region" description="Basic residues" evidence="1">
    <location>
        <begin position="451"/>
        <end position="461"/>
    </location>
</feature>
<feature type="compositionally biased region" description="Acidic residues" evidence="1">
    <location>
        <begin position="606"/>
        <end position="616"/>
    </location>
</feature>
<dbReference type="Proteomes" id="UP000799770">
    <property type="component" value="Unassembled WGS sequence"/>
</dbReference>
<feature type="compositionally biased region" description="Polar residues" evidence="1">
    <location>
        <begin position="813"/>
        <end position="826"/>
    </location>
</feature>
<sequence length="917" mass="98385">MAQIALPRQQVTQTVQSTSDVGSPLYQRRRTSNAGPIELIPNPEFSFPQRGPDYQAAESVPAPNALPMSLQPLPTGRRGSNPGLRQKSVNALPDFSFNPAASTIPSTETSTLATPPLSPATTPTTPSRPIGGHRRGGSEFIGGDGRTGGVSLLSSSPTKGDGVLPPPNTTLRPGPPAGRRGHAHRRSGAVSSHDLSSIMNPAGAHLATRSGSAPVTPMEGEPFAFGHSVNKSMSQPSLRDNSFFPDDSNASPRRPLSRARVGFSDKVEYIRPLSTISSETETSLSTMRGGHSATGSISSVISAGASSPSSARIGRPSLNTTLEDEGRPSTAGAVLDKHINAHFAGDVLNRKRPMSAISPASPTVTSPVSPRVPAKRRGFFRLESRRSDTSISTIPTSVSDPALSSPMGSPLPSPMADDEEETAQGLEKHKSRKGSRKPRKVKSWANSIISRRGKHSSKPKGRAPTPPPEAGADAEDTDASEELDLDANFDANFDVDNTVTIVSPTEGASEERKATDIASWRPRELKRVDSDSMSPTIDLDAALGPFNTPHGSSPKSQQRGFGAHRRAMHSASGLVQNHRRTESAPALVPFELRSATAATTSTMADVFEEEEPEEDPSIIKDAHSPTIVEATTADELEEPKIQVVEPDHAHKGSSIKWDFDDGLRIRRGDRPRKQELSEQVSPRELAKPALLVPSRNASKQSLDVSPVEVVEDYEEPRTSSLTHSSDSTVTPQLPADDSKEIQPIMNLSLPLPQQTLMTPDTFTSSFSSPDFRSSQASLDTPRLGTSTSSVTEFYPMPSPHFGEPGPEVRISSDVPSLTSSRSTATNAFPVMSPRAPGDRSASLCSVPSDLESRRRKRSSIASLSRLIHGSTFGEKSKLSIEQRPHSEYLEPSKESKKKHKRLSKLMQFWKPKDASKA</sequence>
<feature type="compositionally biased region" description="Pro residues" evidence="1">
    <location>
        <begin position="164"/>
        <end position="176"/>
    </location>
</feature>
<feature type="compositionally biased region" description="Basic and acidic residues" evidence="1">
    <location>
        <begin position="657"/>
        <end position="676"/>
    </location>
</feature>
<gene>
    <name evidence="2" type="ORF">BDV96DRAFT_593129</name>
</gene>
<feature type="compositionally biased region" description="Low complexity" evidence="1">
    <location>
        <begin position="105"/>
        <end position="127"/>
    </location>
</feature>
<feature type="region of interest" description="Disordered" evidence="1">
    <location>
        <begin position="606"/>
        <end position="625"/>
    </location>
</feature>
<feature type="region of interest" description="Disordered" evidence="1">
    <location>
        <begin position="1"/>
        <end position="259"/>
    </location>
</feature>
<feature type="region of interest" description="Disordered" evidence="1">
    <location>
        <begin position="634"/>
        <end position="736"/>
    </location>
</feature>
<organism evidence="2 3">
    <name type="scientific">Lophiotrema nucula</name>
    <dbReference type="NCBI Taxonomy" id="690887"/>
    <lineage>
        <taxon>Eukaryota</taxon>
        <taxon>Fungi</taxon>
        <taxon>Dikarya</taxon>
        <taxon>Ascomycota</taxon>
        <taxon>Pezizomycotina</taxon>
        <taxon>Dothideomycetes</taxon>
        <taxon>Pleosporomycetidae</taxon>
        <taxon>Pleosporales</taxon>
        <taxon>Lophiotremataceae</taxon>
        <taxon>Lophiotrema</taxon>
    </lineage>
</organism>
<evidence type="ECO:0008006" key="4">
    <source>
        <dbReference type="Google" id="ProtNLM"/>
    </source>
</evidence>
<proteinExistence type="predicted"/>
<feature type="compositionally biased region" description="Polar residues" evidence="1">
    <location>
        <begin position="718"/>
        <end position="731"/>
    </location>
</feature>
<feature type="compositionally biased region" description="Polar residues" evidence="1">
    <location>
        <begin position="775"/>
        <end position="788"/>
    </location>
</feature>
<feature type="compositionally biased region" description="Acidic residues" evidence="1">
    <location>
        <begin position="472"/>
        <end position="481"/>
    </location>
</feature>
<feature type="region of interest" description="Disordered" evidence="1">
    <location>
        <begin position="811"/>
        <end position="917"/>
    </location>
</feature>
<dbReference type="OrthoDB" id="5406427at2759"/>
<feature type="compositionally biased region" description="Low complexity" evidence="1">
    <location>
        <begin position="761"/>
        <end position="774"/>
    </location>
</feature>
<accession>A0A6A5ZW57</accession>
<feature type="compositionally biased region" description="Polar residues" evidence="1">
    <location>
        <begin position="549"/>
        <end position="559"/>
    </location>
</feature>
<feature type="compositionally biased region" description="Basic and acidic residues" evidence="1">
    <location>
        <begin position="874"/>
        <end position="894"/>
    </location>
</feature>
<evidence type="ECO:0000313" key="2">
    <source>
        <dbReference type="EMBL" id="KAF2122608.1"/>
    </source>
</evidence>
<feature type="compositionally biased region" description="Low complexity" evidence="1">
    <location>
        <begin position="293"/>
        <end position="317"/>
    </location>
</feature>
<keyword evidence="3" id="KW-1185">Reference proteome</keyword>
<feature type="compositionally biased region" description="Low complexity" evidence="1">
    <location>
        <begin position="355"/>
        <end position="372"/>
    </location>
</feature>
<feature type="compositionally biased region" description="Gly residues" evidence="1">
    <location>
        <begin position="139"/>
        <end position="148"/>
    </location>
</feature>
<evidence type="ECO:0000313" key="3">
    <source>
        <dbReference type="Proteomes" id="UP000799770"/>
    </source>
</evidence>
<reference evidence="2" key="1">
    <citation type="journal article" date="2020" name="Stud. Mycol.">
        <title>101 Dothideomycetes genomes: a test case for predicting lifestyles and emergence of pathogens.</title>
        <authorList>
            <person name="Haridas S."/>
            <person name="Albert R."/>
            <person name="Binder M."/>
            <person name="Bloem J."/>
            <person name="Labutti K."/>
            <person name="Salamov A."/>
            <person name="Andreopoulos B."/>
            <person name="Baker S."/>
            <person name="Barry K."/>
            <person name="Bills G."/>
            <person name="Bluhm B."/>
            <person name="Cannon C."/>
            <person name="Castanera R."/>
            <person name="Culley D."/>
            <person name="Daum C."/>
            <person name="Ezra D."/>
            <person name="Gonzalez J."/>
            <person name="Henrissat B."/>
            <person name="Kuo A."/>
            <person name="Liang C."/>
            <person name="Lipzen A."/>
            <person name="Lutzoni F."/>
            <person name="Magnuson J."/>
            <person name="Mondo S."/>
            <person name="Nolan M."/>
            <person name="Ohm R."/>
            <person name="Pangilinan J."/>
            <person name="Park H.-J."/>
            <person name="Ramirez L."/>
            <person name="Alfaro M."/>
            <person name="Sun H."/>
            <person name="Tritt A."/>
            <person name="Yoshinaga Y."/>
            <person name="Zwiers L.-H."/>
            <person name="Turgeon B."/>
            <person name="Goodwin S."/>
            <person name="Spatafora J."/>
            <person name="Crous P."/>
            <person name="Grigoriev I."/>
        </authorList>
    </citation>
    <scope>NUCLEOTIDE SEQUENCE</scope>
    <source>
        <strain evidence="2">CBS 627.86</strain>
    </source>
</reference>
<feature type="compositionally biased region" description="Polar residues" evidence="1">
    <location>
        <begin position="229"/>
        <end position="240"/>
    </location>
</feature>
<feature type="compositionally biased region" description="Polar residues" evidence="1">
    <location>
        <begin position="189"/>
        <end position="199"/>
    </location>
</feature>
<protein>
    <recommendedName>
        <fullName evidence="4">Cell wall proline rich protein</fullName>
    </recommendedName>
</protein>
<feature type="region of interest" description="Disordered" evidence="1">
    <location>
        <begin position="761"/>
        <end position="788"/>
    </location>
</feature>